<keyword evidence="1" id="KW-1133">Transmembrane helix</keyword>
<reference evidence="2 3" key="1">
    <citation type="journal article" date="2009" name="Infect. Immun.">
        <title>Comparative genomics reveal extensive transposon-mediated genomic plasticity and diversity among potential effector proteins within the genus Coxiella.</title>
        <authorList>
            <person name="Beare P.A."/>
            <person name="Unsworth N."/>
            <person name="Andoh M."/>
            <person name="Voth D.E."/>
            <person name="Omsland A."/>
            <person name="Gilk S.D."/>
            <person name="Williams K.P."/>
            <person name="Sobral B.W."/>
            <person name="Kupko J.J.III."/>
            <person name="Porcella S.F."/>
            <person name="Samuel J.E."/>
            <person name="Heinzen R.A."/>
        </authorList>
    </citation>
    <scope>NUCLEOTIDE SEQUENCE [LARGE SCALE GENOMIC DNA]</scope>
    <source>
        <strain evidence="2 3">Dugway 5J108-111</strain>
    </source>
</reference>
<dbReference type="HOGENOM" id="CLU_149206_0_0_6"/>
<dbReference type="KEGG" id="cbd:CBUD_1359a"/>
<name>B5XHE6_COXBN</name>
<keyword evidence="1" id="KW-0472">Membrane</keyword>
<protein>
    <submittedName>
        <fullName evidence="2">Uncharacterized protein</fullName>
    </submittedName>
</protein>
<evidence type="ECO:0000256" key="1">
    <source>
        <dbReference type="SAM" id="Phobius"/>
    </source>
</evidence>
<proteinExistence type="predicted"/>
<dbReference type="AlphaFoldDB" id="B5XHE6"/>
<evidence type="ECO:0000313" key="3">
    <source>
        <dbReference type="Proteomes" id="UP000008555"/>
    </source>
</evidence>
<gene>
    <name evidence="2" type="ORF">CBUD_1359a</name>
</gene>
<accession>B5XHE6</accession>
<evidence type="ECO:0000313" key="2">
    <source>
        <dbReference type="EMBL" id="ACI23166.1"/>
    </source>
</evidence>
<dbReference type="EMBL" id="CP000733">
    <property type="protein sequence ID" value="ACI23166.1"/>
    <property type="molecule type" value="Genomic_DNA"/>
</dbReference>
<dbReference type="Proteomes" id="UP000008555">
    <property type="component" value="Chromosome"/>
</dbReference>
<organism evidence="2 3">
    <name type="scientific">Coxiella burnetii (strain Dugway 5J108-111)</name>
    <dbReference type="NCBI Taxonomy" id="434922"/>
    <lineage>
        <taxon>Bacteria</taxon>
        <taxon>Pseudomonadati</taxon>
        <taxon>Pseudomonadota</taxon>
        <taxon>Gammaproteobacteria</taxon>
        <taxon>Legionellales</taxon>
        <taxon>Coxiellaceae</taxon>
        <taxon>Coxiella</taxon>
    </lineage>
</organism>
<feature type="transmembrane region" description="Helical" evidence="1">
    <location>
        <begin position="43"/>
        <end position="60"/>
    </location>
</feature>
<sequence length="145" mass="17257">MLTDWRNRKWKGEIALWSHRHLNIPNSGYHFSIKCIIVKRHNYYLISLNILAILTLFVAVCCTREQVQRLILFILRQFNAPNSSHHFLIKCMFKRHNHYLLSKIRLNYPDSQAHPKGSLSSIPLLYHKVIFRSFFAQLEAVIQTR</sequence>
<keyword evidence="1" id="KW-0812">Transmembrane</keyword>